<dbReference type="OrthoDB" id="6159421at2759"/>
<evidence type="ECO:0000313" key="1">
    <source>
        <dbReference type="EMBL" id="GBN99707.1"/>
    </source>
</evidence>
<evidence type="ECO:0000313" key="2">
    <source>
        <dbReference type="Proteomes" id="UP000499080"/>
    </source>
</evidence>
<sequence length="142" mass="15241">MFLDSDIAKKYGCAHTETLAIIAEIGKTEKNAIVSTLKKVPFSIATDGSNNGDFKLYPLVVTFHNEETQKIESSLLSASALEGDSTGVNIAKLMLNELKSNNIPLENCLALSADNAPVMIGKKVSVADILSNEIKHLVVHVT</sequence>
<protein>
    <recommendedName>
        <fullName evidence="3">DUF4371 domain-containing protein</fullName>
    </recommendedName>
</protein>
<gene>
    <name evidence="1" type="ORF">AVEN_193578_1</name>
</gene>
<dbReference type="PANTHER" id="PTHR37162">
    <property type="entry name" value="HAT FAMILY DIMERISATION DOMAINCONTAINING PROTEIN-RELATED"/>
    <property type="match status" value="1"/>
</dbReference>
<organism evidence="1 2">
    <name type="scientific">Araneus ventricosus</name>
    <name type="common">Orbweaver spider</name>
    <name type="synonym">Epeira ventricosa</name>
    <dbReference type="NCBI Taxonomy" id="182803"/>
    <lineage>
        <taxon>Eukaryota</taxon>
        <taxon>Metazoa</taxon>
        <taxon>Ecdysozoa</taxon>
        <taxon>Arthropoda</taxon>
        <taxon>Chelicerata</taxon>
        <taxon>Arachnida</taxon>
        <taxon>Araneae</taxon>
        <taxon>Araneomorphae</taxon>
        <taxon>Entelegynae</taxon>
        <taxon>Araneoidea</taxon>
        <taxon>Araneidae</taxon>
        <taxon>Araneus</taxon>
    </lineage>
</organism>
<dbReference type="AlphaFoldDB" id="A0A4Y2TGN7"/>
<dbReference type="PANTHER" id="PTHR37162:SF10">
    <property type="entry name" value="DUF4371 DOMAIN-CONTAINING PROTEIN"/>
    <property type="match status" value="1"/>
</dbReference>
<proteinExistence type="predicted"/>
<accession>A0A4Y2TGN7</accession>
<name>A0A4Y2TGN7_ARAVE</name>
<dbReference type="Proteomes" id="UP000499080">
    <property type="component" value="Unassembled WGS sequence"/>
</dbReference>
<evidence type="ECO:0008006" key="3">
    <source>
        <dbReference type="Google" id="ProtNLM"/>
    </source>
</evidence>
<keyword evidence="2" id="KW-1185">Reference proteome</keyword>
<dbReference type="EMBL" id="BGPR01028512">
    <property type="protein sequence ID" value="GBN99707.1"/>
    <property type="molecule type" value="Genomic_DNA"/>
</dbReference>
<reference evidence="1 2" key="1">
    <citation type="journal article" date="2019" name="Sci. Rep.">
        <title>Orb-weaving spider Araneus ventricosus genome elucidates the spidroin gene catalogue.</title>
        <authorList>
            <person name="Kono N."/>
            <person name="Nakamura H."/>
            <person name="Ohtoshi R."/>
            <person name="Moran D.A.P."/>
            <person name="Shinohara A."/>
            <person name="Yoshida Y."/>
            <person name="Fujiwara M."/>
            <person name="Mori M."/>
            <person name="Tomita M."/>
            <person name="Arakawa K."/>
        </authorList>
    </citation>
    <scope>NUCLEOTIDE SEQUENCE [LARGE SCALE GENOMIC DNA]</scope>
</reference>
<comment type="caution">
    <text evidence="1">The sequence shown here is derived from an EMBL/GenBank/DDBJ whole genome shotgun (WGS) entry which is preliminary data.</text>
</comment>